<comment type="subunit">
    <text evidence="9">Forms a complex with SecD. Part of the essential Sec protein translocation apparatus which comprises SecA, SecYEG and auxiliary proteins SecDF. Other proteins may also be involved.</text>
</comment>
<feature type="transmembrane region" description="Helical" evidence="9">
    <location>
        <begin position="12"/>
        <end position="31"/>
    </location>
</feature>
<comment type="caution">
    <text evidence="9">Lacks conserved residue(s) required for the propagation of feature annotation.</text>
</comment>
<protein>
    <recommendedName>
        <fullName evidence="9">Protein-export membrane protein SecF</fullName>
    </recommendedName>
</protein>
<keyword evidence="6 9" id="KW-1133">Transmembrane helix</keyword>
<dbReference type="PRINTS" id="PR01755">
    <property type="entry name" value="SECFTRNLCASE"/>
</dbReference>
<gene>
    <name evidence="9 11" type="primary">secF</name>
    <name evidence="11" type="ORF">E6H02_04235</name>
</gene>
<evidence type="ECO:0000256" key="7">
    <source>
        <dbReference type="ARBA" id="ARBA00023010"/>
    </source>
</evidence>
<evidence type="ECO:0000256" key="1">
    <source>
        <dbReference type="ARBA" id="ARBA00004651"/>
    </source>
</evidence>
<evidence type="ECO:0000256" key="8">
    <source>
        <dbReference type="ARBA" id="ARBA00023136"/>
    </source>
</evidence>
<dbReference type="EMBL" id="VBAM01000135">
    <property type="protein sequence ID" value="TMJ13943.1"/>
    <property type="molecule type" value="Genomic_DNA"/>
</dbReference>
<keyword evidence="2 9" id="KW-0813">Transport</keyword>
<dbReference type="NCBIfam" id="TIGR00966">
    <property type="entry name" value="transloc_SecF"/>
    <property type="match status" value="1"/>
</dbReference>
<dbReference type="GO" id="GO:0005886">
    <property type="term" value="C:plasma membrane"/>
    <property type="evidence" value="ECO:0007669"/>
    <property type="project" value="UniProtKB-SubCell"/>
</dbReference>
<feature type="domain" description="Protein export membrane protein SecD/SecF C-terminal" evidence="10">
    <location>
        <begin position="105"/>
        <end position="289"/>
    </location>
</feature>
<organism evidence="11 12">
    <name type="scientific">Candidatus Segetimicrobium genomatis</name>
    <dbReference type="NCBI Taxonomy" id="2569760"/>
    <lineage>
        <taxon>Bacteria</taxon>
        <taxon>Bacillati</taxon>
        <taxon>Candidatus Sysuimicrobiota</taxon>
        <taxon>Candidatus Sysuimicrobiia</taxon>
        <taxon>Candidatus Sysuimicrobiales</taxon>
        <taxon>Candidatus Segetimicrobiaceae</taxon>
        <taxon>Candidatus Segetimicrobium</taxon>
    </lineage>
</organism>
<dbReference type="GO" id="GO:0043952">
    <property type="term" value="P:protein transport by the Sec complex"/>
    <property type="evidence" value="ECO:0007669"/>
    <property type="project" value="UniProtKB-UniRule"/>
</dbReference>
<feature type="transmembrane region" description="Helical" evidence="9">
    <location>
        <begin position="157"/>
        <end position="179"/>
    </location>
</feature>
<evidence type="ECO:0000313" key="11">
    <source>
        <dbReference type="EMBL" id="TMJ13943.1"/>
    </source>
</evidence>
<accession>A0A537M0Y2</accession>
<dbReference type="Pfam" id="PF07549">
    <property type="entry name" value="Sec_GG"/>
    <property type="match status" value="1"/>
</dbReference>
<dbReference type="InterPro" id="IPR048634">
    <property type="entry name" value="SecD_SecF_C"/>
</dbReference>
<evidence type="ECO:0000256" key="4">
    <source>
        <dbReference type="ARBA" id="ARBA00022692"/>
    </source>
</evidence>
<evidence type="ECO:0000256" key="2">
    <source>
        <dbReference type="ARBA" id="ARBA00022448"/>
    </source>
</evidence>
<dbReference type="HAMAP" id="MF_01464_B">
    <property type="entry name" value="SecF_B"/>
    <property type="match status" value="1"/>
</dbReference>
<evidence type="ECO:0000256" key="5">
    <source>
        <dbReference type="ARBA" id="ARBA00022927"/>
    </source>
</evidence>
<reference evidence="11 12" key="1">
    <citation type="journal article" date="2019" name="Nat. Microbiol.">
        <title>Mediterranean grassland soil C-N compound turnover is dependent on rainfall and depth, and is mediated by genomically divergent microorganisms.</title>
        <authorList>
            <person name="Diamond S."/>
            <person name="Andeer P.F."/>
            <person name="Li Z."/>
            <person name="Crits-Christoph A."/>
            <person name="Burstein D."/>
            <person name="Anantharaman K."/>
            <person name="Lane K.R."/>
            <person name="Thomas B.C."/>
            <person name="Pan C."/>
            <person name="Northen T.R."/>
            <person name="Banfield J.F."/>
        </authorList>
    </citation>
    <scope>NUCLEOTIDE SEQUENCE [LARGE SCALE GENOMIC DNA]</scope>
    <source>
        <strain evidence="11">NP_5</strain>
    </source>
</reference>
<proteinExistence type="inferred from homology"/>
<keyword evidence="3 9" id="KW-1003">Cell membrane</keyword>
<comment type="function">
    <text evidence="9">Part of the Sec protein translocase complex. Interacts with the SecYEG preprotein conducting channel. SecDF uses the proton motive force (PMF) to complete protein translocation after the ATP-dependent function of SecA.</text>
</comment>
<dbReference type="Proteomes" id="UP000320393">
    <property type="component" value="Unassembled WGS sequence"/>
</dbReference>
<evidence type="ECO:0000256" key="3">
    <source>
        <dbReference type="ARBA" id="ARBA00022475"/>
    </source>
</evidence>
<dbReference type="GO" id="GO:0015450">
    <property type="term" value="F:protein-transporting ATPase activity"/>
    <property type="evidence" value="ECO:0007669"/>
    <property type="project" value="InterPro"/>
</dbReference>
<dbReference type="PANTHER" id="PTHR30081:SF8">
    <property type="entry name" value="PROTEIN TRANSLOCASE SUBUNIT SECF"/>
    <property type="match status" value="1"/>
</dbReference>
<evidence type="ECO:0000313" key="12">
    <source>
        <dbReference type="Proteomes" id="UP000320393"/>
    </source>
</evidence>
<dbReference type="SUPFAM" id="SSF82866">
    <property type="entry name" value="Multidrug efflux transporter AcrB transmembrane domain"/>
    <property type="match status" value="1"/>
</dbReference>
<dbReference type="InterPro" id="IPR022646">
    <property type="entry name" value="SecD/SecF_CS"/>
</dbReference>
<sequence length="297" mass="32976">MQHAFNLIGLRRWWYALSLAVIVPGLIGLYVHHVHDHHALNWGVDFTGGNSLELRITQPFTVGDIRQVMEKFQLGDAIIQLSGDTEVFIRTRPLTQAQTNAVIDAVKARFAATTMLRIDTVGPEIGTELRNIAIFGVAIGIVLQVIYISFRFHSIRFAIAADVALLHDLLVVIGAFALSQREVNSSFLAVLLTVAGYSINDTIVIFDRIRENLGMRTREPFEHLVNRSVLEALVRSINTAMTAVLAISAVYVFGGETIRDVAFGLVVSIVTGGYSSIFNASPILVDWYNWSERRRKA</sequence>
<evidence type="ECO:0000256" key="6">
    <source>
        <dbReference type="ARBA" id="ARBA00022989"/>
    </source>
</evidence>
<dbReference type="InterPro" id="IPR022645">
    <property type="entry name" value="SecD/SecF_bac"/>
</dbReference>
<evidence type="ECO:0000256" key="9">
    <source>
        <dbReference type="HAMAP-Rule" id="MF_01464"/>
    </source>
</evidence>
<feature type="transmembrane region" description="Helical" evidence="9">
    <location>
        <begin position="232"/>
        <end position="253"/>
    </location>
</feature>
<dbReference type="InterPro" id="IPR005665">
    <property type="entry name" value="SecF_bac"/>
</dbReference>
<evidence type="ECO:0000259" key="10">
    <source>
        <dbReference type="Pfam" id="PF02355"/>
    </source>
</evidence>
<feature type="transmembrane region" description="Helical" evidence="9">
    <location>
        <begin position="265"/>
        <end position="288"/>
    </location>
</feature>
<dbReference type="AlphaFoldDB" id="A0A537M0Y2"/>
<dbReference type="GO" id="GO:0065002">
    <property type="term" value="P:intracellular protein transmembrane transport"/>
    <property type="evidence" value="ECO:0007669"/>
    <property type="project" value="UniProtKB-UniRule"/>
</dbReference>
<dbReference type="Pfam" id="PF02355">
    <property type="entry name" value="SecD_SecF_C"/>
    <property type="match status" value="1"/>
</dbReference>
<keyword evidence="4 9" id="KW-0812">Transmembrane</keyword>
<dbReference type="PANTHER" id="PTHR30081">
    <property type="entry name" value="PROTEIN-EXPORT MEMBRANE PROTEIN SEC"/>
    <property type="match status" value="1"/>
</dbReference>
<feature type="transmembrane region" description="Helical" evidence="9">
    <location>
        <begin position="132"/>
        <end position="150"/>
    </location>
</feature>
<comment type="similarity">
    <text evidence="9">Belongs to the SecD/SecF family. SecF subfamily.</text>
</comment>
<dbReference type="GO" id="GO:0006605">
    <property type="term" value="P:protein targeting"/>
    <property type="evidence" value="ECO:0007669"/>
    <property type="project" value="UniProtKB-UniRule"/>
</dbReference>
<name>A0A537M0Y2_9BACT</name>
<keyword evidence="8 9" id="KW-0472">Membrane</keyword>
<keyword evidence="5 9" id="KW-0653">Protein transport</keyword>
<dbReference type="InterPro" id="IPR022813">
    <property type="entry name" value="SecD/SecF_arch_bac"/>
</dbReference>
<keyword evidence="7 9" id="KW-0811">Translocation</keyword>
<comment type="subcellular location">
    <subcellularLocation>
        <location evidence="1 9">Cell membrane</location>
        <topology evidence="1 9">Multi-pass membrane protein</topology>
    </subcellularLocation>
</comment>
<comment type="caution">
    <text evidence="11">The sequence shown here is derived from an EMBL/GenBank/DDBJ whole genome shotgun (WGS) entry which is preliminary data.</text>
</comment>
<dbReference type="Gene3D" id="1.20.1640.10">
    <property type="entry name" value="Multidrug efflux transporter AcrB transmembrane domain"/>
    <property type="match status" value="1"/>
</dbReference>